<dbReference type="OMA" id="WIALAEW"/>
<dbReference type="Proteomes" id="UP000694845">
    <property type="component" value="Unplaced"/>
</dbReference>
<sequence>MADEANGNGIQVHPDMHETAEDYGELTLHICQEIPELILHQVARGIGPEWEKLARALDFNEGEVTRMREDFSSSESPALEFLTTWKQRQDGKEDSFTKLIDALETIDKSVIAHKALKNNSAAFRSPRRKSKAVTNADTDTLQISRSTPERHLSEQLGDERRGSKEVKLCKKLTEGLSDENRLYTRHQQPYISLGYFDNRGGSLSLEKYDARLIIPPGAIPAGPPKMVYLFTSPSPVTIEGLESIEISLSSVIQCGPEGLTFEESVVLTFPHHAAITREVAPEIRMRHNDSSPGKWEEFDGNIALMNETHAILLVNHFTEFTAVGVVSPQSTKRLSVGAFGKRVEKGIERYTLRVYVWEDTPAVKESVLAKEKAEGAIPLDDFRQFEVAWSAGHLLVKLSNLAGSWNMRTRTVQIINQEAIWKQPWTSRTFHFKAPGFLWRLLLGRDLFCDVDIYQGHERADSLKTSLSVYPENATAPARVPRDDVRAEVGAEFRRQAHGVDNIIGYTGCYGLPEQKLMDLCEHLDADREDGRNWIALAEWFTSKGYRFIRK</sequence>
<evidence type="ECO:0000256" key="7">
    <source>
        <dbReference type="SAM" id="MobiDB-lite"/>
    </source>
</evidence>
<feature type="domain" description="ZU5" evidence="9">
    <location>
        <begin position="190"/>
        <end position="326"/>
    </location>
</feature>
<comment type="subcellular location">
    <subcellularLocation>
        <location evidence="6">Cell membrane</location>
        <topology evidence="6">Single-pass type I membrane protein</topology>
    </subcellularLocation>
    <subcellularLocation>
        <location evidence="1">Membrane</location>
        <topology evidence="1">Single-pass membrane protein</topology>
    </subcellularLocation>
</comment>
<dbReference type="GeneID" id="110990672"/>
<evidence type="ECO:0000256" key="4">
    <source>
        <dbReference type="ARBA" id="ARBA00022989"/>
    </source>
</evidence>
<keyword evidence="4" id="KW-1133">Transmembrane helix</keyword>
<dbReference type="InterPro" id="IPR000488">
    <property type="entry name" value="Death_dom"/>
</dbReference>
<organism evidence="10 11">
    <name type="scientific">Acanthaster planci</name>
    <name type="common">Crown-of-thorns starfish</name>
    <dbReference type="NCBI Taxonomy" id="133434"/>
    <lineage>
        <taxon>Eukaryota</taxon>
        <taxon>Metazoa</taxon>
        <taxon>Echinodermata</taxon>
        <taxon>Eleutherozoa</taxon>
        <taxon>Asterozoa</taxon>
        <taxon>Asteroidea</taxon>
        <taxon>Valvatacea</taxon>
        <taxon>Valvatida</taxon>
        <taxon>Acanthasteridae</taxon>
        <taxon>Acanthaster</taxon>
    </lineage>
</organism>
<evidence type="ECO:0000259" key="9">
    <source>
        <dbReference type="PROSITE" id="PS51145"/>
    </source>
</evidence>
<feature type="non-terminal residue" evidence="11">
    <location>
        <position position="551"/>
    </location>
</feature>
<keyword evidence="10" id="KW-1185">Reference proteome</keyword>
<accession>A0A8B8A198</accession>
<dbReference type="OrthoDB" id="5973910at2759"/>
<gene>
    <name evidence="11" type="primary">LOC110990672</name>
</gene>
<evidence type="ECO:0000256" key="6">
    <source>
        <dbReference type="RuleBase" id="RU367033"/>
    </source>
</evidence>
<dbReference type="SMART" id="SM00005">
    <property type="entry name" value="DEATH"/>
    <property type="match status" value="1"/>
</dbReference>
<dbReference type="Gene3D" id="1.10.533.10">
    <property type="entry name" value="Death Domain, Fas"/>
    <property type="match status" value="1"/>
</dbReference>
<evidence type="ECO:0000256" key="2">
    <source>
        <dbReference type="ARBA" id="ARBA00009844"/>
    </source>
</evidence>
<protein>
    <recommendedName>
        <fullName evidence="6">Netrin receptor UNC5</fullName>
    </recommendedName>
</protein>
<feature type="region of interest" description="Disordered" evidence="7">
    <location>
        <begin position="126"/>
        <end position="161"/>
    </location>
</feature>
<dbReference type="PANTHER" id="PTHR12582">
    <property type="entry name" value="NETRIN RECEPTOR UNC5"/>
    <property type="match status" value="1"/>
</dbReference>
<feature type="compositionally biased region" description="Basic and acidic residues" evidence="7">
    <location>
        <begin position="147"/>
        <end position="161"/>
    </location>
</feature>
<name>A0A8B8A198_ACAPL</name>
<dbReference type="InterPro" id="IPR011029">
    <property type="entry name" value="DEATH-like_dom_sf"/>
</dbReference>
<evidence type="ECO:0000313" key="10">
    <source>
        <dbReference type="Proteomes" id="UP000694845"/>
    </source>
</evidence>
<dbReference type="Pfam" id="PF00791">
    <property type="entry name" value="ZU5"/>
    <property type="match status" value="1"/>
</dbReference>
<evidence type="ECO:0000256" key="1">
    <source>
        <dbReference type="ARBA" id="ARBA00004167"/>
    </source>
</evidence>
<comment type="function">
    <text evidence="6">Receptor for netrin required for axon guidance. Mediates axon repulsion of neuronal growth cones in the developing nervous system upon ligand binding.</text>
</comment>
<feature type="domain" description="Death" evidence="8">
    <location>
        <begin position="35"/>
        <end position="119"/>
    </location>
</feature>
<evidence type="ECO:0000256" key="3">
    <source>
        <dbReference type="ARBA" id="ARBA00022692"/>
    </source>
</evidence>
<keyword evidence="6" id="KW-0675">Receptor</keyword>
<dbReference type="AlphaFoldDB" id="A0A8B8A198"/>
<dbReference type="InterPro" id="IPR000906">
    <property type="entry name" value="ZU5_dom"/>
</dbReference>
<evidence type="ECO:0000256" key="5">
    <source>
        <dbReference type="ARBA" id="ARBA00023136"/>
    </source>
</evidence>
<dbReference type="PANTHER" id="PTHR12582:SF41">
    <property type="entry name" value="UNC5C-LIKE PROTEIN"/>
    <property type="match status" value="1"/>
</dbReference>
<dbReference type="Gene3D" id="2.60.220.30">
    <property type="match status" value="1"/>
</dbReference>
<proteinExistence type="inferred from homology"/>
<feature type="compositionally biased region" description="Polar residues" evidence="7">
    <location>
        <begin position="132"/>
        <end position="146"/>
    </location>
</feature>
<keyword evidence="6" id="KW-0217">Developmental protein</keyword>
<dbReference type="SUPFAM" id="SSF47986">
    <property type="entry name" value="DEATH domain"/>
    <property type="match status" value="1"/>
</dbReference>
<dbReference type="Pfam" id="PF17217">
    <property type="entry name" value="UPA"/>
    <property type="match status" value="1"/>
</dbReference>
<evidence type="ECO:0000313" key="11">
    <source>
        <dbReference type="RefSeq" id="XP_022111449.1"/>
    </source>
</evidence>
<dbReference type="SMART" id="SM00218">
    <property type="entry name" value="ZU5"/>
    <property type="match status" value="1"/>
</dbReference>
<dbReference type="GO" id="GO:0005042">
    <property type="term" value="F:netrin receptor activity"/>
    <property type="evidence" value="ECO:0007669"/>
    <property type="project" value="UniProtKB-UniRule"/>
</dbReference>
<dbReference type="KEGG" id="aplc:110990672"/>
<dbReference type="CDD" id="cd01670">
    <property type="entry name" value="Death"/>
    <property type="match status" value="1"/>
</dbReference>
<dbReference type="RefSeq" id="XP_022111449.1">
    <property type="nucleotide sequence ID" value="XM_022255757.1"/>
</dbReference>
<keyword evidence="5" id="KW-0472">Membrane</keyword>
<dbReference type="PROSITE" id="PS50017">
    <property type="entry name" value="DEATH_DOMAIN"/>
    <property type="match status" value="1"/>
</dbReference>
<reference evidence="11" key="1">
    <citation type="submission" date="2025-08" db="UniProtKB">
        <authorList>
            <consortium name="RefSeq"/>
        </authorList>
    </citation>
    <scope>IDENTIFICATION</scope>
</reference>
<dbReference type="PROSITE" id="PS51145">
    <property type="entry name" value="ZU5"/>
    <property type="match status" value="1"/>
</dbReference>
<evidence type="ECO:0000259" key="8">
    <source>
        <dbReference type="PROSITE" id="PS50017"/>
    </source>
</evidence>
<keyword evidence="3" id="KW-0812">Transmembrane</keyword>
<dbReference type="GO" id="GO:0005886">
    <property type="term" value="C:plasma membrane"/>
    <property type="evidence" value="ECO:0007669"/>
    <property type="project" value="UniProtKB-SubCell"/>
</dbReference>
<comment type="similarity">
    <text evidence="2 6">Belongs to the unc-5 family.</text>
</comment>
<dbReference type="Pfam" id="PF00531">
    <property type="entry name" value="Death"/>
    <property type="match status" value="1"/>
</dbReference>
<dbReference type="InterPro" id="IPR033772">
    <property type="entry name" value="UPA"/>
</dbReference>
<keyword evidence="6" id="KW-0393">Immunoglobulin domain</keyword>
<dbReference type="InterPro" id="IPR037936">
    <property type="entry name" value="UNC5A-D"/>
</dbReference>